<comment type="catalytic activity">
    <reaction evidence="18">
        <text>L-threonyl-[protein] + ATP = O-phospho-L-threonyl-[protein] + ADP + H(+)</text>
        <dbReference type="Rhea" id="RHEA:46608"/>
        <dbReference type="Rhea" id="RHEA-COMP:11060"/>
        <dbReference type="Rhea" id="RHEA-COMP:11605"/>
        <dbReference type="ChEBI" id="CHEBI:15378"/>
        <dbReference type="ChEBI" id="CHEBI:30013"/>
        <dbReference type="ChEBI" id="CHEBI:30616"/>
        <dbReference type="ChEBI" id="CHEBI:61977"/>
        <dbReference type="ChEBI" id="CHEBI:456216"/>
        <dbReference type="EC" id="2.7.11.1"/>
    </reaction>
</comment>
<evidence type="ECO:0000256" key="5">
    <source>
        <dbReference type="ARBA" id="ARBA00022679"/>
    </source>
</evidence>
<dbReference type="EC" id="2.7.11.1" evidence="2"/>
<proteinExistence type="predicted"/>
<evidence type="ECO:0000256" key="8">
    <source>
        <dbReference type="ARBA" id="ARBA00022734"/>
    </source>
</evidence>
<evidence type="ECO:0000256" key="4">
    <source>
        <dbReference type="ARBA" id="ARBA00022527"/>
    </source>
</evidence>
<feature type="domain" description="Bulb-type lectin" evidence="20">
    <location>
        <begin position="151"/>
        <end position="272"/>
    </location>
</feature>
<comment type="catalytic activity">
    <reaction evidence="19">
        <text>L-seryl-[protein] + ATP = O-phospho-L-seryl-[protein] + ADP + H(+)</text>
        <dbReference type="Rhea" id="RHEA:17989"/>
        <dbReference type="Rhea" id="RHEA-COMP:9863"/>
        <dbReference type="Rhea" id="RHEA-COMP:11604"/>
        <dbReference type="ChEBI" id="CHEBI:15378"/>
        <dbReference type="ChEBI" id="CHEBI:29999"/>
        <dbReference type="ChEBI" id="CHEBI:30616"/>
        <dbReference type="ChEBI" id="CHEBI:83421"/>
        <dbReference type="ChEBI" id="CHEBI:456216"/>
        <dbReference type="EC" id="2.7.11.1"/>
    </reaction>
</comment>
<evidence type="ECO:0000256" key="11">
    <source>
        <dbReference type="ARBA" id="ARBA00022777"/>
    </source>
</evidence>
<comment type="caution">
    <text evidence="21">The sequence shown here is derived from an EMBL/GenBank/DDBJ whole genome shotgun (WGS) entry which is preliminary data.</text>
</comment>
<evidence type="ECO:0000256" key="14">
    <source>
        <dbReference type="ARBA" id="ARBA00023136"/>
    </source>
</evidence>
<dbReference type="PANTHER" id="PTHR47974">
    <property type="entry name" value="OS07G0415500 PROTEIN"/>
    <property type="match status" value="1"/>
</dbReference>
<dbReference type="Gene3D" id="2.90.10.10">
    <property type="entry name" value="Bulb-type lectin domain"/>
    <property type="match status" value="2"/>
</dbReference>
<keyword evidence="22" id="KW-1185">Reference proteome</keyword>
<keyword evidence="9" id="KW-0677">Repeat</keyword>
<dbReference type="EMBL" id="JACBKZ010000003">
    <property type="protein sequence ID" value="KAF5954776.1"/>
    <property type="molecule type" value="Genomic_DNA"/>
</dbReference>
<dbReference type="Proteomes" id="UP000593564">
    <property type="component" value="Unassembled WGS sequence"/>
</dbReference>
<keyword evidence="8" id="KW-0430">Lectin</keyword>
<dbReference type="GO" id="GO:0005886">
    <property type="term" value="C:plasma membrane"/>
    <property type="evidence" value="ECO:0007669"/>
    <property type="project" value="UniProtKB-SubCell"/>
</dbReference>
<evidence type="ECO:0000256" key="7">
    <source>
        <dbReference type="ARBA" id="ARBA00022729"/>
    </source>
</evidence>
<evidence type="ECO:0000313" key="22">
    <source>
        <dbReference type="Proteomes" id="UP000593564"/>
    </source>
</evidence>
<gene>
    <name evidence="21" type="ORF">HYC85_007632</name>
</gene>
<dbReference type="GO" id="GO:0004674">
    <property type="term" value="F:protein serine/threonine kinase activity"/>
    <property type="evidence" value="ECO:0007669"/>
    <property type="project" value="UniProtKB-KW"/>
</dbReference>
<dbReference type="GO" id="GO:0048544">
    <property type="term" value="P:recognition of pollen"/>
    <property type="evidence" value="ECO:0007669"/>
    <property type="project" value="InterPro"/>
</dbReference>
<organism evidence="21 22">
    <name type="scientific">Camellia sinensis</name>
    <name type="common">Tea plant</name>
    <name type="synonym">Thea sinensis</name>
    <dbReference type="NCBI Taxonomy" id="4442"/>
    <lineage>
        <taxon>Eukaryota</taxon>
        <taxon>Viridiplantae</taxon>
        <taxon>Streptophyta</taxon>
        <taxon>Embryophyta</taxon>
        <taxon>Tracheophyta</taxon>
        <taxon>Spermatophyta</taxon>
        <taxon>Magnoliopsida</taxon>
        <taxon>eudicotyledons</taxon>
        <taxon>Gunneridae</taxon>
        <taxon>Pentapetalae</taxon>
        <taxon>asterids</taxon>
        <taxon>Ericales</taxon>
        <taxon>Theaceae</taxon>
        <taxon>Camellia</taxon>
    </lineage>
</organism>
<reference evidence="22" key="1">
    <citation type="journal article" date="2020" name="Nat. Commun.">
        <title>Genome assembly of wild tea tree DASZ reveals pedigree and selection history of tea varieties.</title>
        <authorList>
            <person name="Zhang W."/>
            <person name="Zhang Y."/>
            <person name="Qiu H."/>
            <person name="Guo Y."/>
            <person name="Wan H."/>
            <person name="Zhang X."/>
            <person name="Scossa F."/>
            <person name="Alseekh S."/>
            <person name="Zhang Q."/>
            <person name="Wang P."/>
            <person name="Xu L."/>
            <person name="Schmidt M.H."/>
            <person name="Jia X."/>
            <person name="Li D."/>
            <person name="Zhu A."/>
            <person name="Guo F."/>
            <person name="Chen W."/>
            <person name="Ni D."/>
            <person name="Usadel B."/>
            <person name="Fernie A.R."/>
            <person name="Wen W."/>
        </authorList>
    </citation>
    <scope>NUCLEOTIDE SEQUENCE [LARGE SCALE GENOMIC DNA]</scope>
    <source>
        <strain evidence="22">cv. G240</strain>
    </source>
</reference>
<keyword evidence="11" id="KW-0418">Kinase</keyword>
<evidence type="ECO:0000256" key="15">
    <source>
        <dbReference type="ARBA" id="ARBA00023157"/>
    </source>
</evidence>
<dbReference type="SMART" id="SM00108">
    <property type="entry name" value="B_lectin"/>
    <property type="match status" value="1"/>
</dbReference>
<keyword evidence="13" id="KW-1133">Transmembrane helix</keyword>
<keyword evidence="6" id="KW-0812">Transmembrane</keyword>
<dbReference type="SUPFAM" id="SSF51110">
    <property type="entry name" value="alpha-D-mannose-specific plant lectins"/>
    <property type="match status" value="1"/>
</dbReference>
<reference evidence="21 22" key="2">
    <citation type="submission" date="2020-07" db="EMBL/GenBank/DDBJ databases">
        <title>Genome assembly of wild tea tree DASZ reveals pedigree and selection history of tea varieties.</title>
        <authorList>
            <person name="Zhang W."/>
        </authorList>
    </citation>
    <scope>NUCLEOTIDE SEQUENCE [LARGE SCALE GENOMIC DNA]</scope>
    <source>
        <strain evidence="22">cv. G240</strain>
        <tissue evidence="21">Leaf</tissue>
    </source>
</reference>
<evidence type="ECO:0000256" key="3">
    <source>
        <dbReference type="ARBA" id="ARBA00022475"/>
    </source>
</evidence>
<feature type="domain" description="Bulb-type lectin" evidence="20">
    <location>
        <begin position="23"/>
        <end position="149"/>
    </location>
</feature>
<dbReference type="InterPro" id="IPR001480">
    <property type="entry name" value="Bulb-type_lectin_dom"/>
</dbReference>
<keyword evidence="10" id="KW-0547">Nucleotide-binding</keyword>
<dbReference type="GO" id="GO:0005524">
    <property type="term" value="F:ATP binding"/>
    <property type="evidence" value="ECO:0007669"/>
    <property type="project" value="UniProtKB-KW"/>
</dbReference>
<keyword evidence="17" id="KW-0325">Glycoprotein</keyword>
<sequence>MKPQTTLLSTVFSLFFFFFFFFILLISAAADISPGSTLYASNPNQTWTSPNNTFSLRFISHGGSTTYSAAITFDNIIPVWIAGGDSAAADSDSSLQFLPDGNLRLLNGSSAVIWQSNTAGLGVSSAALDDSGNFVLRKGNVTVWSTFDNPTDTILPNQNFTPNQVLRSGFYSFNLLSSGDLILRWNDSIVYWNSGLTSSINNKTTNLTSPSLVLQSIGILSLLDQSLPNPVIVAYTNDYAEGSEILRFLKLDSDGNLRIYSSAKGSRTSTVRWAALSDQCQVFGYCGDMGICSYNGSNPNPICGCPSKNFEPIDPKDSRKGCKRKVEIKDCGGNTTMLELENTRLLTYPPELDSQVFFVGITACRLNCVVSRSCVGSTSLSDGSGLCYFKTIPVVVSGYQSPIIPSTSFLKICGPVMP</sequence>
<keyword evidence="4" id="KW-0723">Serine/threonine-protein kinase</keyword>
<evidence type="ECO:0000256" key="12">
    <source>
        <dbReference type="ARBA" id="ARBA00022840"/>
    </source>
</evidence>
<protein>
    <recommendedName>
        <fullName evidence="2">non-specific serine/threonine protein kinase</fullName>
        <ecNumber evidence="2">2.7.11.1</ecNumber>
    </recommendedName>
</protein>
<keyword evidence="15" id="KW-1015">Disulfide bond</keyword>
<evidence type="ECO:0000256" key="6">
    <source>
        <dbReference type="ARBA" id="ARBA00022692"/>
    </source>
</evidence>
<dbReference type="GO" id="GO:0030246">
    <property type="term" value="F:carbohydrate binding"/>
    <property type="evidence" value="ECO:0007669"/>
    <property type="project" value="UniProtKB-KW"/>
</dbReference>
<dbReference type="PANTHER" id="PTHR47974:SF9">
    <property type="entry name" value="RECEPTOR-LIKE SERINE_THREONINE-PROTEIN KINASE"/>
    <property type="match status" value="1"/>
</dbReference>
<evidence type="ECO:0000259" key="20">
    <source>
        <dbReference type="PROSITE" id="PS50927"/>
    </source>
</evidence>
<dbReference type="InterPro" id="IPR036426">
    <property type="entry name" value="Bulb-type_lectin_dom_sf"/>
</dbReference>
<evidence type="ECO:0000256" key="2">
    <source>
        <dbReference type="ARBA" id="ARBA00012513"/>
    </source>
</evidence>
<dbReference type="Pfam" id="PF01453">
    <property type="entry name" value="B_lectin"/>
    <property type="match status" value="1"/>
</dbReference>
<dbReference type="InterPro" id="IPR000858">
    <property type="entry name" value="S_locus_glycoprot_dom"/>
</dbReference>
<keyword evidence="3" id="KW-1003">Cell membrane</keyword>
<dbReference type="PROSITE" id="PS50927">
    <property type="entry name" value="BULB_LECTIN"/>
    <property type="match status" value="2"/>
</dbReference>
<accession>A0A7J7HRT3</accession>
<keyword evidence="5" id="KW-0808">Transferase</keyword>
<comment type="subcellular location">
    <subcellularLocation>
        <location evidence="1">Cell membrane</location>
        <topology evidence="1">Single-pass type I membrane protein</topology>
    </subcellularLocation>
</comment>
<evidence type="ECO:0000256" key="13">
    <source>
        <dbReference type="ARBA" id="ARBA00022989"/>
    </source>
</evidence>
<keyword evidence="14" id="KW-0472">Membrane</keyword>
<dbReference type="AlphaFoldDB" id="A0A7J7HRT3"/>
<dbReference type="FunFam" id="2.90.10.10:FF:000016">
    <property type="entry name" value="G-type lectin S-receptor-like serine/threonine-protein kinase"/>
    <property type="match status" value="1"/>
</dbReference>
<evidence type="ECO:0000256" key="9">
    <source>
        <dbReference type="ARBA" id="ARBA00022737"/>
    </source>
</evidence>
<evidence type="ECO:0000256" key="1">
    <source>
        <dbReference type="ARBA" id="ARBA00004251"/>
    </source>
</evidence>
<evidence type="ECO:0000256" key="18">
    <source>
        <dbReference type="ARBA" id="ARBA00047899"/>
    </source>
</evidence>
<dbReference type="FunFam" id="2.90.10.10:FF:000025">
    <property type="entry name" value="G-type lectin S-receptor-like serine/threonine-protein kinase"/>
    <property type="match status" value="1"/>
</dbReference>
<name>A0A7J7HRT3_CAMSI</name>
<evidence type="ECO:0000313" key="21">
    <source>
        <dbReference type="EMBL" id="KAF5954776.1"/>
    </source>
</evidence>
<dbReference type="Pfam" id="PF00954">
    <property type="entry name" value="S_locus_glycop"/>
    <property type="match status" value="1"/>
</dbReference>
<evidence type="ECO:0000256" key="17">
    <source>
        <dbReference type="ARBA" id="ARBA00023180"/>
    </source>
</evidence>
<evidence type="ECO:0000256" key="10">
    <source>
        <dbReference type="ARBA" id="ARBA00022741"/>
    </source>
</evidence>
<evidence type="ECO:0000256" key="19">
    <source>
        <dbReference type="ARBA" id="ARBA00048679"/>
    </source>
</evidence>
<keyword evidence="16" id="KW-0675">Receptor</keyword>
<keyword evidence="7" id="KW-0732">Signal</keyword>
<evidence type="ECO:0000256" key="16">
    <source>
        <dbReference type="ARBA" id="ARBA00023170"/>
    </source>
</evidence>
<keyword evidence="12" id="KW-0067">ATP-binding</keyword>